<accession>A0AAV3NS00</accession>
<gene>
    <name evidence="1" type="ORF">LIER_02806</name>
</gene>
<organism evidence="1 2">
    <name type="scientific">Lithospermum erythrorhizon</name>
    <name type="common">Purple gromwell</name>
    <name type="synonym">Lithospermum officinale var. erythrorhizon</name>
    <dbReference type="NCBI Taxonomy" id="34254"/>
    <lineage>
        <taxon>Eukaryota</taxon>
        <taxon>Viridiplantae</taxon>
        <taxon>Streptophyta</taxon>
        <taxon>Embryophyta</taxon>
        <taxon>Tracheophyta</taxon>
        <taxon>Spermatophyta</taxon>
        <taxon>Magnoliopsida</taxon>
        <taxon>eudicotyledons</taxon>
        <taxon>Gunneridae</taxon>
        <taxon>Pentapetalae</taxon>
        <taxon>asterids</taxon>
        <taxon>lamiids</taxon>
        <taxon>Boraginales</taxon>
        <taxon>Boraginaceae</taxon>
        <taxon>Boraginoideae</taxon>
        <taxon>Lithospermeae</taxon>
        <taxon>Lithospermum</taxon>
    </lineage>
</organism>
<comment type="caution">
    <text evidence="1">The sequence shown here is derived from an EMBL/GenBank/DDBJ whole genome shotgun (WGS) entry which is preliminary data.</text>
</comment>
<reference evidence="1 2" key="1">
    <citation type="submission" date="2024-01" db="EMBL/GenBank/DDBJ databases">
        <title>The complete chloroplast genome sequence of Lithospermum erythrorhizon: insights into the phylogenetic relationship among Boraginaceae species and the maternal lineages of purple gromwells.</title>
        <authorList>
            <person name="Okada T."/>
            <person name="Watanabe K."/>
        </authorList>
    </citation>
    <scope>NUCLEOTIDE SEQUENCE [LARGE SCALE GENOMIC DNA]</scope>
</reference>
<dbReference type="AlphaFoldDB" id="A0AAV3NS00"/>
<evidence type="ECO:0000313" key="2">
    <source>
        <dbReference type="Proteomes" id="UP001454036"/>
    </source>
</evidence>
<name>A0AAV3NS00_LITER</name>
<sequence>MEEDETISTYNSKIKHIANESFALKERMSECPNYIKKQSKSYYTTLSDDESDKEDGSDNKVNIFVAFTARNSIEDMVSPTLIDHPIENISDNEEDLTEEELISNNKMLFMK</sequence>
<dbReference type="Proteomes" id="UP001454036">
    <property type="component" value="Unassembled WGS sequence"/>
</dbReference>
<evidence type="ECO:0000313" key="1">
    <source>
        <dbReference type="EMBL" id="GAA0141733.1"/>
    </source>
</evidence>
<protein>
    <submittedName>
        <fullName evidence="1">Uncharacterized protein</fullName>
    </submittedName>
</protein>
<keyword evidence="2" id="KW-1185">Reference proteome</keyword>
<proteinExistence type="predicted"/>
<dbReference type="EMBL" id="BAABME010000319">
    <property type="protein sequence ID" value="GAA0141733.1"/>
    <property type="molecule type" value="Genomic_DNA"/>
</dbReference>